<proteinExistence type="predicted"/>
<keyword evidence="2" id="KW-1185">Reference proteome</keyword>
<evidence type="ECO:0000313" key="1">
    <source>
        <dbReference type="EMBL" id="AHK21496.1"/>
    </source>
</evidence>
<protein>
    <submittedName>
        <fullName evidence="1">Tash protein PEST motif family</fullName>
    </submittedName>
</protein>
<sequence>MTDEVPNAILFAWLAAAPAPNANDCAPCACDPAPMAIDVVPDACAFGPIATESLPLATESGWVEWVWKYFTPPPLVMLVIPPSTLLTRLPKLVMSAVFFPTLLPTAVNWATLTAS</sequence>
<evidence type="ECO:0000313" key="2">
    <source>
        <dbReference type="Proteomes" id="UP000019439"/>
    </source>
</evidence>
<organism evidence="1 2">
    <name type="scientific">Yersinia similis</name>
    <dbReference type="NCBI Taxonomy" id="367190"/>
    <lineage>
        <taxon>Bacteria</taxon>
        <taxon>Pseudomonadati</taxon>
        <taxon>Pseudomonadota</taxon>
        <taxon>Gammaproteobacteria</taxon>
        <taxon>Enterobacterales</taxon>
        <taxon>Yersiniaceae</taxon>
        <taxon>Yersinia</taxon>
    </lineage>
</organism>
<reference evidence="1 2" key="1">
    <citation type="journal article" date="2014" name="Genome Announc.">
        <title>Genome Sequence of Yersinia similis Y228T, a Member of the Yersinia pseudotuberculosis Complex.</title>
        <authorList>
            <person name="Sprague L.D."/>
            <person name="Neubauer H."/>
        </authorList>
    </citation>
    <scope>NUCLEOTIDE SEQUENCE [LARGE SCALE GENOMIC DNA]</scope>
    <source>
        <strain evidence="1 2">228</strain>
    </source>
</reference>
<dbReference type="EMBL" id="CP007230">
    <property type="protein sequence ID" value="AHK21496.1"/>
    <property type="molecule type" value="Genomic_DNA"/>
</dbReference>
<dbReference type="Proteomes" id="UP000019439">
    <property type="component" value="Chromosome"/>
</dbReference>
<name>A0ABN4CV00_9GAMM</name>
<accession>A0ABN4CV00</accession>
<gene>
    <name evidence="1" type="ORF">BF17_21155</name>
</gene>